<keyword evidence="4" id="KW-0677">Repeat</keyword>
<dbReference type="GO" id="GO:0005680">
    <property type="term" value="C:anaphase-promoting complex"/>
    <property type="evidence" value="ECO:0007669"/>
    <property type="project" value="TreeGrafter"/>
</dbReference>
<dbReference type="GO" id="GO:1990757">
    <property type="term" value="F:ubiquitin ligase activator activity"/>
    <property type="evidence" value="ECO:0007669"/>
    <property type="project" value="TreeGrafter"/>
</dbReference>
<dbReference type="AlphaFoldDB" id="A0A9W8ANM0"/>
<evidence type="ECO:0000313" key="9">
    <source>
        <dbReference type="EMBL" id="KAJ1948876.1"/>
    </source>
</evidence>
<feature type="non-terminal residue" evidence="9">
    <location>
        <position position="300"/>
    </location>
</feature>
<protein>
    <submittedName>
        <fullName evidence="9">WD repeat-containing protein slp1</fullName>
    </submittedName>
</protein>
<dbReference type="PROSITE" id="PS50082">
    <property type="entry name" value="WD_REPEATS_2"/>
    <property type="match status" value="2"/>
</dbReference>
<dbReference type="InterPro" id="IPR033010">
    <property type="entry name" value="Cdc20/Fizzy"/>
</dbReference>
<evidence type="ECO:0000256" key="2">
    <source>
        <dbReference type="ARBA" id="ARBA00022574"/>
    </source>
</evidence>
<organism evidence="9 10">
    <name type="scientific">Dispira parvispora</name>
    <dbReference type="NCBI Taxonomy" id="1520584"/>
    <lineage>
        <taxon>Eukaryota</taxon>
        <taxon>Fungi</taxon>
        <taxon>Fungi incertae sedis</taxon>
        <taxon>Zoopagomycota</taxon>
        <taxon>Kickxellomycotina</taxon>
        <taxon>Dimargaritomycetes</taxon>
        <taxon>Dimargaritales</taxon>
        <taxon>Dimargaritaceae</taxon>
        <taxon>Dispira</taxon>
    </lineage>
</organism>
<comment type="similarity">
    <text evidence="1">Belongs to the WD repeat CDC20/Fizzy family.</text>
</comment>
<evidence type="ECO:0000256" key="4">
    <source>
        <dbReference type="ARBA" id="ARBA00022737"/>
    </source>
</evidence>
<evidence type="ECO:0000256" key="1">
    <source>
        <dbReference type="ARBA" id="ARBA00006445"/>
    </source>
</evidence>
<evidence type="ECO:0000256" key="3">
    <source>
        <dbReference type="ARBA" id="ARBA00022618"/>
    </source>
</evidence>
<dbReference type="Proteomes" id="UP001150925">
    <property type="component" value="Unassembled WGS sequence"/>
</dbReference>
<dbReference type="PANTHER" id="PTHR19918:SF8">
    <property type="entry name" value="FI02843P"/>
    <property type="match status" value="1"/>
</dbReference>
<gene>
    <name evidence="9" type="primary">slp1</name>
    <name evidence="9" type="ORF">IWQ62_006829</name>
</gene>
<proteinExistence type="inferred from homology"/>
<dbReference type="InterPro" id="IPR015943">
    <property type="entry name" value="WD40/YVTN_repeat-like_dom_sf"/>
</dbReference>
<dbReference type="InterPro" id="IPR056150">
    <property type="entry name" value="WD40_CDC20-Fz"/>
</dbReference>
<keyword evidence="3" id="KW-0132">Cell division</keyword>
<dbReference type="EMBL" id="JANBPY010004186">
    <property type="protein sequence ID" value="KAJ1948876.1"/>
    <property type="molecule type" value="Genomic_DNA"/>
</dbReference>
<dbReference type="PROSITE" id="PS00678">
    <property type="entry name" value="WD_REPEATS_1"/>
    <property type="match status" value="1"/>
</dbReference>
<dbReference type="OrthoDB" id="10263272at2759"/>
<sequence length="300" mass="32932">MTASSPTKTKKPVNHYDRFIPNRSSMNVSTAQFNLSHRGNSQEGLAQQDEASAAYQEEVAKACGLSLNKRILAFKSEPPPNEKEDLRQTYNQSFKATPTAPAHRPRRRILTTPERMLDAPGLLDDYYLNLLDWSASNLLAIGLDKAVYVWNADTGDVTTLCEMEGPEDYVASVCWTADGSYLAVGTSDGDTQIWDPETQQKLRSMTGHQARVGCLSWSNHIVSSGCHDGSIWHHDVRVAEHKVGSLAGHTSDVCGLEWRADGAVLASGGNDNLVNIWDARSHVPKFTKANHTAAVKALAW</sequence>
<keyword evidence="6" id="KW-0131">Cell cycle</keyword>
<dbReference type="SUPFAM" id="SSF50978">
    <property type="entry name" value="WD40 repeat-like"/>
    <property type="match status" value="1"/>
</dbReference>
<comment type="caution">
    <text evidence="9">The sequence shown here is derived from an EMBL/GenBank/DDBJ whole genome shotgun (WGS) entry which is preliminary data.</text>
</comment>
<feature type="domain" description="CDC20/Fizzy WD40" evidence="8">
    <location>
        <begin position="117"/>
        <end position="300"/>
    </location>
</feature>
<dbReference type="InterPro" id="IPR036322">
    <property type="entry name" value="WD40_repeat_dom_sf"/>
</dbReference>
<dbReference type="GO" id="GO:0010997">
    <property type="term" value="F:anaphase-promoting complex binding"/>
    <property type="evidence" value="ECO:0007669"/>
    <property type="project" value="InterPro"/>
</dbReference>
<dbReference type="InterPro" id="IPR019775">
    <property type="entry name" value="WD40_repeat_CS"/>
</dbReference>
<dbReference type="Pfam" id="PF24807">
    <property type="entry name" value="WD40_CDC20-Fz"/>
    <property type="match status" value="1"/>
</dbReference>
<evidence type="ECO:0000256" key="7">
    <source>
        <dbReference type="PROSITE-ProRule" id="PRU00221"/>
    </source>
</evidence>
<dbReference type="PROSITE" id="PS50294">
    <property type="entry name" value="WD_REPEATS_REGION"/>
    <property type="match status" value="2"/>
</dbReference>
<dbReference type="Gene3D" id="2.130.10.10">
    <property type="entry name" value="YVTN repeat-like/Quinoprotein amine dehydrogenase"/>
    <property type="match status" value="1"/>
</dbReference>
<keyword evidence="2 7" id="KW-0853">WD repeat</keyword>
<evidence type="ECO:0000256" key="6">
    <source>
        <dbReference type="ARBA" id="ARBA00023306"/>
    </source>
</evidence>
<dbReference type="GO" id="GO:0051301">
    <property type="term" value="P:cell division"/>
    <property type="evidence" value="ECO:0007669"/>
    <property type="project" value="UniProtKB-KW"/>
</dbReference>
<dbReference type="GO" id="GO:0031145">
    <property type="term" value="P:anaphase-promoting complex-dependent catabolic process"/>
    <property type="evidence" value="ECO:0007669"/>
    <property type="project" value="TreeGrafter"/>
</dbReference>
<dbReference type="GO" id="GO:1905786">
    <property type="term" value="P:positive regulation of anaphase-promoting complex-dependent catabolic process"/>
    <property type="evidence" value="ECO:0007669"/>
    <property type="project" value="TreeGrafter"/>
</dbReference>
<name>A0A9W8ANM0_9FUNG</name>
<feature type="repeat" description="WD" evidence="7">
    <location>
        <begin position="163"/>
        <end position="204"/>
    </location>
</feature>
<evidence type="ECO:0000259" key="8">
    <source>
        <dbReference type="Pfam" id="PF24807"/>
    </source>
</evidence>
<dbReference type="SMART" id="SM00320">
    <property type="entry name" value="WD40"/>
    <property type="match status" value="4"/>
</dbReference>
<dbReference type="PANTHER" id="PTHR19918">
    <property type="entry name" value="CELL DIVISION CYCLE 20 CDC20 FIZZY -RELATED"/>
    <property type="match status" value="1"/>
</dbReference>
<dbReference type="InterPro" id="IPR001680">
    <property type="entry name" value="WD40_rpt"/>
</dbReference>
<accession>A0A9W8ANM0</accession>
<feature type="repeat" description="WD" evidence="7">
    <location>
        <begin position="246"/>
        <end position="281"/>
    </location>
</feature>
<keyword evidence="5" id="KW-0498">Mitosis</keyword>
<evidence type="ECO:0000256" key="5">
    <source>
        <dbReference type="ARBA" id="ARBA00022776"/>
    </source>
</evidence>
<reference evidence="9" key="1">
    <citation type="submission" date="2022-07" db="EMBL/GenBank/DDBJ databases">
        <title>Phylogenomic reconstructions and comparative analyses of Kickxellomycotina fungi.</title>
        <authorList>
            <person name="Reynolds N.K."/>
            <person name="Stajich J.E."/>
            <person name="Barry K."/>
            <person name="Grigoriev I.V."/>
            <person name="Crous P."/>
            <person name="Smith M.E."/>
        </authorList>
    </citation>
    <scope>NUCLEOTIDE SEQUENCE</scope>
    <source>
        <strain evidence="9">RSA 1196</strain>
    </source>
</reference>
<keyword evidence="10" id="KW-1185">Reference proteome</keyword>
<evidence type="ECO:0000313" key="10">
    <source>
        <dbReference type="Proteomes" id="UP001150925"/>
    </source>
</evidence>